<organism evidence="1 2">
    <name type="scientific">Variovorax humicola</name>
    <dbReference type="NCBI Taxonomy" id="1769758"/>
    <lineage>
        <taxon>Bacteria</taxon>
        <taxon>Pseudomonadati</taxon>
        <taxon>Pseudomonadota</taxon>
        <taxon>Betaproteobacteria</taxon>
        <taxon>Burkholderiales</taxon>
        <taxon>Comamonadaceae</taxon>
        <taxon>Variovorax</taxon>
    </lineage>
</organism>
<dbReference type="Gene3D" id="3.40.50.360">
    <property type="match status" value="1"/>
</dbReference>
<gene>
    <name evidence="1" type="ORF">WKW80_35800</name>
</gene>
<sequence length="170" mass="18213">MSKVLVIVYSHTGTSRNVAKLLCMQQDWQMGEVFEAAPAAGRGNLRCVLESLFRLRPPIRYEGPPPEDFDAVVLVSPVWLLRLAGPMRSFVADYCKWLPEIAVISVMGGSGGPNAAAEIAQLVGREPALSTTFTAREVDDGSCAARLKAFGTAVASAGASQETVRPMQFA</sequence>
<protein>
    <submittedName>
        <fullName evidence="1">Flavodoxin</fullName>
    </submittedName>
</protein>
<dbReference type="InterPro" id="IPR029039">
    <property type="entry name" value="Flavoprotein-like_sf"/>
</dbReference>
<proteinExistence type="predicted"/>
<dbReference type="Proteomes" id="UP001363010">
    <property type="component" value="Unassembled WGS sequence"/>
</dbReference>
<evidence type="ECO:0000313" key="1">
    <source>
        <dbReference type="EMBL" id="MEJ8827286.1"/>
    </source>
</evidence>
<name>A0ABU8WDD6_9BURK</name>
<keyword evidence="2" id="KW-1185">Reference proteome</keyword>
<dbReference type="EMBL" id="JBBKZV010000061">
    <property type="protein sequence ID" value="MEJ8827286.1"/>
    <property type="molecule type" value="Genomic_DNA"/>
</dbReference>
<comment type="caution">
    <text evidence="1">The sequence shown here is derived from an EMBL/GenBank/DDBJ whole genome shotgun (WGS) entry which is preliminary data.</text>
</comment>
<dbReference type="SUPFAM" id="SSF52218">
    <property type="entry name" value="Flavoproteins"/>
    <property type="match status" value="1"/>
</dbReference>
<accession>A0ABU8WDD6</accession>
<reference evidence="1 2" key="1">
    <citation type="submission" date="2024-03" db="EMBL/GenBank/DDBJ databases">
        <title>Novel species of the genus Variovorax.</title>
        <authorList>
            <person name="Liu Q."/>
            <person name="Xin Y.-H."/>
        </authorList>
    </citation>
    <scope>NUCLEOTIDE SEQUENCE [LARGE SCALE GENOMIC DNA]</scope>
    <source>
        <strain evidence="1 2">KACC 18501</strain>
    </source>
</reference>
<dbReference type="RefSeq" id="WP_340368315.1">
    <property type="nucleotide sequence ID" value="NZ_JBBKZV010000061.1"/>
</dbReference>
<evidence type="ECO:0000313" key="2">
    <source>
        <dbReference type="Proteomes" id="UP001363010"/>
    </source>
</evidence>